<evidence type="ECO:0000313" key="2">
    <source>
        <dbReference type="EMBL" id="MWA02730.1"/>
    </source>
</evidence>
<accession>A0A6I4MCS1</accession>
<feature type="domain" description="PLD phosphodiesterase" evidence="1">
    <location>
        <begin position="85"/>
        <end position="107"/>
    </location>
</feature>
<sequence>MTHDHIWQQLQGLLQSASRRVILIAPFIKQDVFQAALDTIPSHVTDIDCVTRWSVAEIAAGVSDPEIAEIAADDDRTHVRLCHNLHAKLYIADERCLVGSANLTATATGRVTDANLELLLETEASHPEVRRVLNAIDSDTVSATPELAKLLREQAELLKADQEAPRIVIPGQGPRTTRWLPETRRPQRLYRVYCGRHHTIGRDVLAGVLRDLAQLDLPPGLSETEFATAVRARLRELPEVHKLTDAGALSLAEATEELTADGTFTHEQAQRAVENLGEWLQHFDEVHFVPTGPWEIRQGKIIK</sequence>
<dbReference type="AlphaFoldDB" id="A0A6I4MCS1"/>
<protein>
    <recommendedName>
        <fullName evidence="1">PLD phosphodiesterase domain-containing protein</fullName>
    </recommendedName>
</protein>
<dbReference type="SUPFAM" id="SSF56024">
    <property type="entry name" value="Phospholipase D/nuclease"/>
    <property type="match status" value="1"/>
</dbReference>
<keyword evidence="3" id="KW-1185">Reference proteome</keyword>
<comment type="caution">
    <text evidence="2">The sequence shown here is derived from an EMBL/GenBank/DDBJ whole genome shotgun (WGS) entry which is preliminary data.</text>
</comment>
<dbReference type="Pfam" id="PF00614">
    <property type="entry name" value="PLDc"/>
    <property type="match status" value="1"/>
</dbReference>
<reference evidence="2" key="1">
    <citation type="submission" date="2019-12" db="EMBL/GenBank/DDBJ databases">
        <title>Actinomadura physcomitrii sp. nov., a novel actinomycete isolated from moss [Physcomitrium sphaericum (Ludw) Fuernr].</title>
        <authorList>
            <person name="Zhuang X."/>
        </authorList>
    </citation>
    <scope>NUCLEOTIDE SEQUENCE [LARGE SCALE GENOMIC DNA]</scope>
    <source>
        <strain evidence="2">LD22</strain>
    </source>
</reference>
<dbReference type="RefSeq" id="WP_151595211.1">
    <property type="nucleotide sequence ID" value="NZ_WBMS02000015.1"/>
</dbReference>
<dbReference type="PROSITE" id="PS50035">
    <property type="entry name" value="PLD"/>
    <property type="match status" value="1"/>
</dbReference>
<dbReference type="InterPro" id="IPR059166">
    <property type="entry name" value="PLD-like_cat"/>
</dbReference>
<dbReference type="Gene3D" id="3.30.870.10">
    <property type="entry name" value="Endonuclease Chain A"/>
    <property type="match status" value="1"/>
</dbReference>
<dbReference type="CDD" id="cd09176">
    <property type="entry name" value="PLDc_unchar6"/>
    <property type="match status" value="1"/>
</dbReference>
<evidence type="ECO:0000259" key="1">
    <source>
        <dbReference type="PROSITE" id="PS50035"/>
    </source>
</evidence>
<dbReference type="GO" id="GO:0006793">
    <property type="term" value="P:phosphorus metabolic process"/>
    <property type="evidence" value="ECO:0007669"/>
    <property type="project" value="UniProtKB-ARBA"/>
</dbReference>
<name>A0A6I4MCS1_9ACTN</name>
<evidence type="ECO:0000313" key="3">
    <source>
        <dbReference type="Proteomes" id="UP000462055"/>
    </source>
</evidence>
<dbReference type="EMBL" id="WBMS02000015">
    <property type="protein sequence ID" value="MWA02730.1"/>
    <property type="molecule type" value="Genomic_DNA"/>
</dbReference>
<dbReference type="GO" id="GO:0003824">
    <property type="term" value="F:catalytic activity"/>
    <property type="evidence" value="ECO:0007669"/>
    <property type="project" value="InterPro"/>
</dbReference>
<dbReference type="Proteomes" id="UP000462055">
    <property type="component" value="Unassembled WGS sequence"/>
</dbReference>
<gene>
    <name evidence="2" type="ORF">F8568_020595</name>
</gene>
<proteinExistence type="predicted"/>
<organism evidence="2 3">
    <name type="scientific">Actinomadura physcomitrii</name>
    <dbReference type="NCBI Taxonomy" id="2650748"/>
    <lineage>
        <taxon>Bacteria</taxon>
        <taxon>Bacillati</taxon>
        <taxon>Actinomycetota</taxon>
        <taxon>Actinomycetes</taxon>
        <taxon>Streptosporangiales</taxon>
        <taxon>Thermomonosporaceae</taxon>
        <taxon>Actinomadura</taxon>
    </lineage>
</organism>
<dbReference type="InterPro" id="IPR001736">
    <property type="entry name" value="PLipase_D/transphosphatidylase"/>
</dbReference>